<dbReference type="GeneID" id="302583606"/>
<dbReference type="SUPFAM" id="SSF52467">
    <property type="entry name" value="DHS-like NAD/FAD-binding domain"/>
    <property type="match status" value="1"/>
</dbReference>
<evidence type="ECO:0000256" key="1">
    <source>
        <dbReference type="SAM" id="Phobius"/>
    </source>
</evidence>
<protein>
    <submittedName>
        <fullName evidence="2">SIR2 family protein</fullName>
    </submittedName>
</protein>
<organism evidence="2">
    <name type="scientific">Dickeya oryzae</name>
    <dbReference type="NCBI Taxonomy" id="1240404"/>
    <lineage>
        <taxon>Bacteria</taxon>
        <taxon>Pseudomonadati</taxon>
        <taxon>Pseudomonadota</taxon>
        <taxon>Gammaproteobacteria</taxon>
        <taxon>Enterobacterales</taxon>
        <taxon>Pectobacteriaceae</taxon>
        <taxon>Dickeya</taxon>
    </lineage>
</organism>
<dbReference type="RefSeq" id="WP_071599258.1">
    <property type="nucleotide sequence ID" value="NZ_CP162670.1"/>
</dbReference>
<dbReference type="InterPro" id="IPR029035">
    <property type="entry name" value="DHS-like_NAD/FAD-binding_dom"/>
</dbReference>
<keyword evidence="1" id="KW-0812">Transmembrane</keyword>
<dbReference type="AlphaFoldDB" id="A0AB39IQY3"/>
<keyword evidence="1" id="KW-1133">Transmembrane helix</keyword>
<sequence>MSELDYAKQAQRFYQQAPTIILGSGASAAFGLSGMGALATHLLQSIDLSRSDGASKDKWQQFSEMLNNGKDLETALHEVRLPADLTEQVVHLTWKLLNPQDIDVFNQSIQQSNFFPLSELVSSLFRSALNEINIITTNYDRLAEYAVEQAGHHHYTGFSHGFCRTQKGTEHIRCNRIVKILKVHGSLDWFISPLNDIVGYSHLNLIPDNHIPKIVTPGIEKYSATYHEPFRTIINLADNAIRNATSYLCIGFGFNDEHIQEKLVEKCVRENACITLITHGLTNSARDFLLSGKVKNFLAIECGKEHSGSVIYSSEATSPVFVDDDYWSLKGYLKLVC</sequence>
<dbReference type="EMBL" id="CP162670">
    <property type="protein sequence ID" value="XDL24110.1"/>
    <property type="molecule type" value="Genomic_DNA"/>
</dbReference>
<accession>A0AB39IQY3</accession>
<proteinExistence type="predicted"/>
<gene>
    <name evidence="2" type="ORF">LF929_018015</name>
</gene>
<feature type="transmembrane region" description="Helical" evidence="1">
    <location>
        <begin position="20"/>
        <end position="43"/>
    </location>
</feature>
<dbReference type="Pfam" id="PF13289">
    <property type="entry name" value="SIR2_2"/>
    <property type="match status" value="1"/>
</dbReference>
<keyword evidence="1" id="KW-0472">Membrane</keyword>
<evidence type="ECO:0000313" key="2">
    <source>
        <dbReference type="EMBL" id="XDL24110.1"/>
    </source>
</evidence>
<name>A0AB39IQY3_9GAMM</name>
<reference evidence="2" key="1">
    <citation type="submission" date="2024-07" db="EMBL/GenBank/DDBJ databases">
        <authorList>
            <person name="Pedron J."/>
        </authorList>
    </citation>
    <scope>NUCLEOTIDE SEQUENCE</scope>
    <source>
        <strain evidence="2">A003-S1-M15</strain>
    </source>
</reference>